<organism evidence="2 3">
    <name type="scientific">Trichomonas vaginalis (strain ATCC PRA-98 / G3)</name>
    <dbReference type="NCBI Taxonomy" id="412133"/>
    <lineage>
        <taxon>Eukaryota</taxon>
        <taxon>Metamonada</taxon>
        <taxon>Parabasalia</taxon>
        <taxon>Trichomonadida</taxon>
        <taxon>Trichomonadidae</taxon>
        <taxon>Trichomonas</taxon>
    </lineage>
</organism>
<dbReference type="SMR" id="A2E7L9"/>
<reference evidence="2" key="2">
    <citation type="journal article" date="2007" name="Science">
        <title>Draft genome sequence of the sexually transmitted pathogen Trichomonas vaginalis.</title>
        <authorList>
            <person name="Carlton J.M."/>
            <person name="Hirt R.P."/>
            <person name="Silva J.C."/>
            <person name="Delcher A.L."/>
            <person name="Schatz M."/>
            <person name="Zhao Q."/>
            <person name="Wortman J.R."/>
            <person name="Bidwell S.L."/>
            <person name="Alsmark U.C.M."/>
            <person name="Besteiro S."/>
            <person name="Sicheritz-Ponten T."/>
            <person name="Noel C.J."/>
            <person name="Dacks J.B."/>
            <person name="Foster P.G."/>
            <person name="Simillion C."/>
            <person name="Van de Peer Y."/>
            <person name="Miranda-Saavedra D."/>
            <person name="Barton G.J."/>
            <person name="Westrop G.D."/>
            <person name="Mueller S."/>
            <person name="Dessi D."/>
            <person name="Fiori P.L."/>
            <person name="Ren Q."/>
            <person name="Paulsen I."/>
            <person name="Zhang H."/>
            <person name="Bastida-Corcuera F.D."/>
            <person name="Simoes-Barbosa A."/>
            <person name="Brown M.T."/>
            <person name="Hayes R.D."/>
            <person name="Mukherjee M."/>
            <person name="Okumura C.Y."/>
            <person name="Schneider R."/>
            <person name="Smith A.J."/>
            <person name="Vanacova S."/>
            <person name="Villalvazo M."/>
            <person name="Haas B.J."/>
            <person name="Pertea M."/>
            <person name="Feldblyum T.V."/>
            <person name="Utterback T.R."/>
            <person name="Shu C.L."/>
            <person name="Osoegawa K."/>
            <person name="de Jong P.J."/>
            <person name="Hrdy I."/>
            <person name="Horvathova L."/>
            <person name="Zubacova Z."/>
            <person name="Dolezal P."/>
            <person name="Malik S.B."/>
            <person name="Logsdon J.M. Jr."/>
            <person name="Henze K."/>
            <person name="Gupta A."/>
            <person name="Wang C.C."/>
            <person name="Dunne R.L."/>
            <person name="Upcroft J.A."/>
            <person name="Upcroft P."/>
            <person name="White O."/>
            <person name="Salzberg S.L."/>
            <person name="Tang P."/>
            <person name="Chiu C.-H."/>
            <person name="Lee Y.-S."/>
            <person name="Embley T.M."/>
            <person name="Coombs G.H."/>
            <person name="Mottram J.C."/>
            <person name="Tachezy J."/>
            <person name="Fraser-Liggett C.M."/>
            <person name="Johnson P.J."/>
        </authorList>
    </citation>
    <scope>NUCLEOTIDE SEQUENCE [LARGE SCALE GENOMIC DNA]</scope>
    <source>
        <strain evidence="2">G3</strain>
    </source>
</reference>
<keyword evidence="1" id="KW-0472">Membrane</keyword>
<gene>
    <name evidence="2" type="ORF">TVAG_343980</name>
</gene>
<proteinExistence type="predicted"/>
<feature type="transmembrane region" description="Helical" evidence="1">
    <location>
        <begin position="165"/>
        <end position="182"/>
    </location>
</feature>
<dbReference type="VEuPathDB" id="TrichDB:TVAGG3_0598050"/>
<keyword evidence="3" id="KW-1185">Reference proteome</keyword>
<sequence length="193" mass="22380">MFGLFCFFSVMGSSRKLENLVEKYREQLKENSTIAKEEQAILWSLAELARQVDKSVTAEEVEFEIGSKINEILERVEIADALLRKDFNAMRVEFAKTKQDVALLVEGAKKQIVDDMEEFKKQLIESLKSLVETSGQAQDSWIRSSYDRVRDTFGSLRSSSMTRSIIFFVCFQILLIFGLIFYKKLDNQLRMFL</sequence>
<dbReference type="AlphaFoldDB" id="A2E7L9"/>
<dbReference type="KEGG" id="tva:4769256"/>
<keyword evidence="1" id="KW-0812">Transmembrane</keyword>
<protein>
    <submittedName>
        <fullName evidence="2">Uncharacterized protein</fullName>
    </submittedName>
</protein>
<name>A2E7L9_TRIV3</name>
<dbReference type="EMBL" id="DS113321">
    <property type="protein sequence ID" value="EAY11304.1"/>
    <property type="molecule type" value="Genomic_DNA"/>
</dbReference>
<reference evidence="2" key="1">
    <citation type="submission" date="2006-10" db="EMBL/GenBank/DDBJ databases">
        <authorList>
            <person name="Amadeo P."/>
            <person name="Zhao Q."/>
            <person name="Wortman J."/>
            <person name="Fraser-Liggett C."/>
            <person name="Carlton J."/>
        </authorList>
    </citation>
    <scope>NUCLEOTIDE SEQUENCE</scope>
    <source>
        <strain evidence="2">G3</strain>
    </source>
</reference>
<dbReference type="VEuPathDB" id="TrichDB:TVAG_343980"/>
<keyword evidence="1" id="KW-1133">Transmembrane helix</keyword>
<dbReference type="RefSeq" id="XP_001323527.1">
    <property type="nucleotide sequence ID" value="XM_001323492.1"/>
</dbReference>
<evidence type="ECO:0000256" key="1">
    <source>
        <dbReference type="SAM" id="Phobius"/>
    </source>
</evidence>
<dbReference type="InParanoid" id="A2E7L9"/>
<dbReference type="OrthoDB" id="10257559at2759"/>
<evidence type="ECO:0000313" key="3">
    <source>
        <dbReference type="Proteomes" id="UP000001542"/>
    </source>
</evidence>
<dbReference type="Proteomes" id="UP000001542">
    <property type="component" value="Unassembled WGS sequence"/>
</dbReference>
<accession>A2E7L9</accession>
<evidence type="ECO:0000313" key="2">
    <source>
        <dbReference type="EMBL" id="EAY11304.1"/>
    </source>
</evidence>